<sequence>MATKRRNPSASAPSKTTESTRKYTRPGVEASVRLRSLSPISDHVDGWDRALSRYAAMIRAKGGTRLADLDARREGLPLARRCDRTWPRIADEAEAAPAAAAGATSLTKEQLLDVIVEWKFLKGKPRNALWPLLRSNADASVAAASRRAFAAADGIPKTMSVDASSDGDDASRYATEIAAAVSRLCEIRGVGPATASAVLCLYRPDVFAFMDDEVIECLYDGKRGYTLKIYLEVNDRCREIASQLNMAMEERKGDLEGSSSSSSGGGWTPCKVGKALWTVATMSANDDERGLSTIFDCDAARGPIEKNDSTLNSRKRTKKG</sequence>
<gene>
    <name evidence="2" type="ORF">ACHAW5_006655</name>
</gene>
<dbReference type="AlphaFoldDB" id="A0ABD3NAD5"/>
<dbReference type="Proteomes" id="UP001530315">
    <property type="component" value="Unassembled WGS sequence"/>
</dbReference>
<dbReference type="PANTHER" id="PTHR21521">
    <property type="entry name" value="AMUN, ISOFORM A"/>
    <property type="match status" value="1"/>
</dbReference>
<dbReference type="PANTHER" id="PTHR21521:SF0">
    <property type="entry name" value="AMUN, ISOFORM A"/>
    <property type="match status" value="1"/>
</dbReference>
<accession>A0ABD3NAD5</accession>
<reference evidence="2 3" key="1">
    <citation type="submission" date="2024-10" db="EMBL/GenBank/DDBJ databases">
        <title>Updated reference genomes for cyclostephanoid diatoms.</title>
        <authorList>
            <person name="Roberts W.R."/>
            <person name="Alverson A.J."/>
        </authorList>
    </citation>
    <scope>NUCLEOTIDE SEQUENCE [LARGE SCALE GENOMIC DNA]</scope>
    <source>
        <strain evidence="2 3">AJA276-08</strain>
    </source>
</reference>
<feature type="compositionally biased region" description="Polar residues" evidence="1">
    <location>
        <begin position="8"/>
        <end position="17"/>
    </location>
</feature>
<protein>
    <recommendedName>
        <fullName evidence="4">HhH-GPD domain-containing protein</fullName>
    </recommendedName>
</protein>
<evidence type="ECO:0000313" key="2">
    <source>
        <dbReference type="EMBL" id="KAL3771246.1"/>
    </source>
</evidence>
<dbReference type="EMBL" id="JALLAZ020001608">
    <property type="protein sequence ID" value="KAL3771246.1"/>
    <property type="molecule type" value="Genomic_DNA"/>
</dbReference>
<feature type="region of interest" description="Disordered" evidence="1">
    <location>
        <begin position="1"/>
        <end position="27"/>
    </location>
</feature>
<evidence type="ECO:0000313" key="3">
    <source>
        <dbReference type="Proteomes" id="UP001530315"/>
    </source>
</evidence>
<proteinExistence type="predicted"/>
<organism evidence="2 3">
    <name type="scientific">Stephanodiscus triporus</name>
    <dbReference type="NCBI Taxonomy" id="2934178"/>
    <lineage>
        <taxon>Eukaryota</taxon>
        <taxon>Sar</taxon>
        <taxon>Stramenopiles</taxon>
        <taxon>Ochrophyta</taxon>
        <taxon>Bacillariophyta</taxon>
        <taxon>Coscinodiscophyceae</taxon>
        <taxon>Thalassiosirophycidae</taxon>
        <taxon>Stephanodiscales</taxon>
        <taxon>Stephanodiscaceae</taxon>
        <taxon>Stephanodiscus</taxon>
    </lineage>
</organism>
<evidence type="ECO:0008006" key="4">
    <source>
        <dbReference type="Google" id="ProtNLM"/>
    </source>
</evidence>
<name>A0ABD3NAD5_9STRA</name>
<evidence type="ECO:0000256" key="1">
    <source>
        <dbReference type="SAM" id="MobiDB-lite"/>
    </source>
</evidence>
<keyword evidence="3" id="KW-1185">Reference proteome</keyword>
<comment type="caution">
    <text evidence="2">The sequence shown here is derived from an EMBL/GenBank/DDBJ whole genome shotgun (WGS) entry which is preliminary data.</text>
</comment>